<dbReference type="RefSeq" id="WP_205521824.1">
    <property type="nucleotide sequence ID" value="NZ_CP107955.1"/>
</dbReference>
<dbReference type="SUPFAM" id="SSF50022">
    <property type="entry name" value="ISP domain"/>
    <property type="match status" value="1"/>
</dbReference>
<protein>
    <recommendedName>
        <fullName evidence="3">Methyltransferase</fullName>
    </recommendedName>
</protein>
<name>A0ABU3UDV2_9ACTN</name>
<organism evidence="1 2">
    <name type="scientific">Streptomyces mirabilis</name>
    <dbReference type="NCBI Taxonomy" id="68239"/>
    <lineage>
        <taxon>Bacteria</taxon>
        <taxon>Bacillati</taxon>
        <taxon>Actinomycetota</taxon>
        <taxon>Actinomycetes</taxon>
        <taxon>Kitasatosporales</taxon>
        <taxon>Streptomycetaceae</taxon>
        <taxon>Streptomyces</taxon>
    </lineage>
</organism>
<gene>
    <name evidence="1" type="ORF">PU648_07010</name>
</gene>
<dbReference type="EMBL" id="JARAKF010000001">
    <property type="protein sequence ID" value="MDU8992113.1"/>
    <property type="molecule type" value="Genomic_DNA"/>
</dbReference>
<keyword evidence="2" id="KW-1185">Reference proteome</keyword>
<evidence type="ECO:0000313" key="1">
    <source>
        <dbReference type="EMBL" id="MDU8992113.1"/>
    </source>
</evidence>
<accession>A0ABU3UDV2</accession>
<dbReference type="InterPro" id="IPR036922">
    <property type="entry name" value="Rieske_2Fe-2S_sf"/>
</dbReference>
<evidence type="ECO:0008006" key="3">
    <source>
        <dbReference type="Google" id="ProtNLM"/>
    </source>
</evidence>
<comment type="caution">
    <text evidence="1">The sequence shown here is derived from an EMBL/GenBank/DDBJ whole genome shotgun (WGS) entry which is preliminary data.</text>
</comment>
<sequence length="104" mass="11244">MALCPKPAEGSWTEHYPDLGTGVVPYEDCVSPAFCEVEGEGVFKRARLNVGRVEDLPRKGSCFTGKLTFVQQESEFFNNAAPLALYDVGTGAGAEIHRVAEPLP</sequence>
<reference evidence="1 2" key="1">
    <citation type="submission" date="2023-02" db="EMBL/GenBank/DDBJ databases">
        <authorList>
            <person name="Maleckis M."/>
        </authorList>
    </citation>
    <scope>NUCLEOTIDE SEQUENCE [LARGE SCALE GENOMIC DNA]</scope>
    <source>
        <strain evidence="1 2">P8-A2</strain>
    </source>
</reference>
<dbReference type="Proteomes" id="UP001257627">
    <property type="component" value="Unassembled WGS sequence"/>
</dbReference>
<proteinExistence type="predicted"/>
<evidence type="ECO:0000313" key="2">
    <source>
        <dbReference type="Proteomes" id="UP001257627"/>
    </source>
</evidence>